<sequence>MKTTKEKDCRYEGLEEITQSSPFIRLDQLNEVRKSRHKLLLHSCCGPCSTAVVERLTGRFDITIFFYNPNINDQEEYEKRRDAQLDFIEKYNDRIDARDRIAYLEGPFEPELFVQASKGMEEEPEGGRRCTSCFQLRLEKTAETAKMSGFDTFSTTLSVSPHKNFELIHKIGMQLGMRYALSFLGEDFKKQGGYQRSIELSKEYGLYRQRFCGCSYAK</sequence>
<reference evidence="1" key="1">
    <citation type="submission" date="2019-08" db="EMBL/GenBank/DDBJ databases">
        <title>Genome sequence of Clostridiales bacterium MT110.</title>
        <authorList>
            <person name="Cao J."/>
        </authorList>
    </citation>
    <scope>NUCLEOTIDE SEQUENCE</scope>
    <source>
        <strain evidence="1">MT110</strain>
    </source>
</reference>
<gene>
    <name evidence="1" type="ORF">FRZ06_03490</name>
</gene>
<protein>
    <submittedName>
        <fullName evidence="1">Epoxyqueuosine reductase QueH</fullName>
    </submittedName>
</protein>
<dbReference type="Proteomes" id="UP000594014">
    <property type="component" value="Chromosome"/>
</dbReference>
<keyword evidence="2" id="KW-1185">Reference proteome</keyword>
<dbReference type="EMBL" id="CP042469">
    <property type="protein sequence ID" value="QOX62473.1"/>
    <property type="molecule type" value="Genomic_DNA"/>
</dbReference>
<organism evidence="1 2">
    <name type="scientific">Anoxybacterium hadale</name>
    <dbReference type="NCBI Taxonomy" id="3408580"/>
    <lineage>
        <taxon>Bacteria</taxon>
        <taxon>Bacillati</taxon>
        <taxon>Bacillota</taxon>
        <taxon>Clostridia</taxon>
        <taxon>Peptostreptococcales</taxon>
        <taxon>Anaerovoracaceae</taxon>
        <taxon>Anoxybacterium</taxon>
    </lineage>
</organism>
<evidence type="ECO:0000313" key="1">
    <source>
        <dbReference type="EMBL" id="QOX62473.1"/>
    </source>
</evidence>
<evidence type="ECO:0000313" key="2">
    <source>
        <dbReference type="Proteomes" id="UP000594014"/>
    </source>
</evidence>
<proteinExistence type="predicted"/>
<accession>A0ACD1A7Y3</accession>
<name>A0ACD1A7Y3_9FIRM</name>